<feature type="domain" description="SH3" evidence="15">
    <location>
        <begin position="257"/>
        <end position="321"/>
    </location>
</feature>
<keyword evidence="9" id="KW-0576">Peroxisome</keyword>
<dbReference type="InterPro" id="IPR001452">
    <property type="entry name" value="SH3_domain"/>
</dbReference>
<evidence type="ECO:0000256" key="7">
    <source>
        <dbReference type="ARBA" id="ARBA00023010"/>
    </source>
</evidence>
<evidence type="ECO:0000256" key="5">
    <source>
        <dbReference type="ARBA" id="ARBA00022927"/>
    </source>
</evidence>
<organism evidence="16 17">
    <name type="scientific">Rotaria sordida</name>
    <dbReference type="NCBI Taxonomy" id="392033"/>
    <lineage>
        <taxon>Eukaryota</taxon>
        <taxon>Metazoa</taxon>
        <taxon>Spiralia</taxon>
        <taxon>Gnathifera</taxon>
        <taxon>Rotifera</taxon>
        <taxon>Eurotatoria</taxon>
        <taxon>Bdelloidea</taxon>
        <taxon>Philodinida</taxon>
        <taxon>Philodinidae</taxon>
        <taxon>Rotaria</taxon>
    </lineage>
</organism>
<evidence type="ECO:0000256" key="10">
    <source>
        <dbReference type="ARBA" id="ARBA00029693"/>
    </source>
</evidence>
<keyword evidence="3" id="KW-0813">Transport</keyword>
<dbReference type="InterPro" id="IPR035463">
    <property type="entry name" value="Pex13"/>
</dbReference>
<dbReference type="SMART" id="SM00326">
    <property type="entry name" value="SH3"/>
    <property type="match status" value="1"/>
</dbReference>
<evidence type="ECO:0000256" key="13">
    <source>
        <dbReference type="PROSITE-ProRule" id="PRU00192"/>
    </source>
</evidence>
<evidence type="ECO:0000256" key="12">
    <source>
        <dbReference type="ARBA" id="ARBA00046271"/>
    </source>
</evidence>
<evidence type="ECO:0000256" key="8">
    <source>
        <dbReference type="ARBA" id="ARBA00023136"/>
    </source>
</evidence>
<dbReference type="Gene3D" id="2.30.30.40">
    <property type="entry name" value="SH3 Domains"/>
    <property type="match status" value="1"/>
</dbReference>
<dbReference type="GO" id="GO:0016560">
    <property type="term" value="P:protein import into peroxisome matrix, docking"/>
    <property type="evidence" value="ECO:0007669"/>
    <property type="project" value="InterPro"/>
</dbReference>
<protein>
    <recommendedName>
        <fullName evidence="11">Peroxisomal membrane protein PEX13</fullName>
    </recommendedName>
    <alternativeName>
        <fullName evidence="10">Peroxin-13</fullName>
    </alternativeName>
</protein>
<evidence type="ECO:0000313" key="16">
    <source>
        <dbReference type="EMBL" id="CAF0838279.1"/>
    </source>
</evidence>
<dbReference type="PROSITE" id="PS50002">
    <property type="entry name" value="SH3"/>
    <property type="match status" value="1"/>
</dbReference>
<dbReference type="Pfam" id="PF14604">
    <property type="entry name" value="SH3_9"/>
    <property type="match status" value="1"/>
</dbReference>
<reference evidence="16" key="1">
    <citation type="submission" date="2021-02" db="EMBL/GenBank/DDBJ databases">
        <authorList>
            <person name="Nowell W R."/>
        </authorList>
    </citation>
    <scope>NUCLEOTIDE SEQUENCE</scope>
</reference>
<dbReference type="SUPFAM" id="SSF50044">
    <property type="entry name" value="SH3-domain"/>
    <property type="match status" value="1"/>
</dbReference>
<dbReference type="Pfam" id="PF04088">
    <property type="entry name" value="Peroxin-13_N"/>
    <property type="match status" value="1"/>
</dbReference>
<dbReference type="PANTHER" id="PTHR19332:SF1">
    <property type="entry name" value="PEROXISOMAL MEMBRANE PROTEIN PEX13"/>
    <property type="match status" value="1"/>
</dbReference>
<evidence type="ECO:0000256" key="9">
    <source>
        <dbReference type="ARBA" id="ARBA00023140"/>
    </source>
</evidence>
<evidence type="ECO:0000256" key="1">
    <source>
        <dbReference type="ARBA" id="ARBA00006033"/>
    </source>
</evidence>
<sequence>MAAPKPWETSVPMSNQPIPTSFNTMNNGFAPTIENPRTQGIVPPPPPRTVQQQYGLYPPQTNYLNPYSLGPYQAGNYYNNYRFSPYGTQSNIPVSNFAQLAIDESRSAFSSIESVIQTFRSISLMLESTFTSVYSSFRAVTDVLDHFTRIRHEITTIYPLVLIWKFLKYLYHRLLRLFHLRQTTQGNTEETWSAIYNSLQRSTTNLNEQTTTSSSSSLLVALFFLVSLGTPMLMLKFLNSIIKKRQTVNNSWLEQENTQARVVALYDYVARNSDELSFARGTTIYLAPLGLQSTSSNWFLGTIDRIHTGLIPANYVQPVRQPTNSSITLHPQTPFNAASAMSASPPPTSSSIVNNISQSTFHAEEKPTLS</sequence>
<dbReference type="EMBL" id="CAJNOT010000100">
    <property type="protein sequence ID" value="CAF0838279.1"/>
    <property type="molecule type" value="Genomic_DNA"/>
</dbReference>
<evidence type="ECO:0000256" key="4">
    <source>
        <dbReference type="ARBA" id="ARBA00022692"/>
    </source>
</evidence>
<feature type="region of interest" description="Disordered" evidence="14">
    <location>
        <begin position="326"/>
        <end position="354"/>
    </location>
</feature>
<dbReference type="PANTHER" id="PTHR19332">
    <property type="entry name" value="PEROXISOMAL MEMBRANE PROTEIN PEX13"/>
    <property type="match status" value="1"/>
</dbReference>
<accession>A0A813VCJ0</accession>
<proteinExistence type="inferred from homology"/>
<dbReference type="PRINTS" id="PR00452">
    <property type="entry name" value="SH3DOMAIN"/>
</dbReference>
<dbReference type="Proteomes" id="UP000663864">
    <property type="component" value="Unassembled WGS sequence"/>
</dbReference>
<comment type="similarity">
    <text evidence="1">Belongs to the peroxin-13 family.</text>
</comment>
<evidence type="ECO:0000256" key="14">
    <source>
        <dbReference type="SAM" id="MobiDB-lite"/>
    </source>
</evidence>
<evidence type="ECO:0000256" key="6">
    <source>
        <dbReference type="ARBA" id="ARBA00022989"/>
    </source>
</evidence>
<comment type="subcellular location">
    <subcellularLocation>
        <location evidence="12">Peroxisome membrane</location>
    </subcellularLocation>
</comment>
<dbReference type="GO" id="GO:1990429">
    <property type="term" value="C:peroxisomal importomer complex"/>
    <property type="evidence" value="ECO:0007669"/>
    <property type="project" value="TreeGrafter"/>
</dbReference>
<keyword evidence="7" id="KW-0811">Translocation</keyword>
<evidence type="ECO:0000259" key="15">
    <source>
        <dbReference type="PROSITE" id="PS50002"/>
    </source>
</evidence>
<evidence type="ECO:0000256" key="3">
    <source>
        <dbReference type="ARBA" id="ARBA00022448"/>
    </source>
</evidence>
<dbReference type="GO" id="GO:0005778">
    <property type="term" value="C:peroxisomal membrane"/>
    <property type="evidence" value="ECO:0007669"/>
    <property type="project" value="UniProtKB-SubCell"/>
</dbReference>
<dbReference type="InterPro" id="IPR036028">
    <property type="entry name" value="SH3-like_dom_sf"/>
</dbReference>
<keyword evidence="5" id="KW-0653">Protein transport</keyword>
<feature type="compositionally biased region" description="Polar residues" evidence="14">
    <location>
        <begin position="326"/>
        <end position="336"/>
    </location>
</feature>
<evidence type="ECO:0000256" key="2">
    <source>
        <dbReference type="ARBA" id="ARBA00022443"/>
    </source>
</evidence>
<keyword evidence="2 13" id="KW-0728">SH3 domain</keyword>
<dbReference type="AlphaFoldDB" id="A0A813VCJ0"/>
<keyword evidence="4" id="KW-0812">Transmembrane</keyword>
<keyword evidence="6" id="KW-1133">Transmembrane helix</keyword>
<keyword evidence="8" id="KW-0472">Membrane</keyword>
<comment type="caution">
    <text evidence="16">The sequence shown here is derived from an EMBL/GenBank/DDBJ whole genome shotgun (WGS) entry which is preliminary data.</text>
</comment>
<evidence type="ECO:0000313" key="17">
    <source>
        <dbReference type="Proteomes" id="UP000663864"/>
    </source>
</evidence>
<name>A0A813VCJ0_9BILA</name>
<gene>
    <name evidence="16" type="ORF">ZHD862_LOCUS4241</name>
</gene>
<dbReference type="InterPro" id="IPR007223">
    <property type="entry name" value="Peroxin-13_N"/>
</dbReference>
<evidence type="ECO:0000256" key="11">
    <source>
        <dbReference type="ARBA" id="ARBA00034535"/>
    </source>
</evidence>